<evidence type="ECO:0000256" key="17">
    <source>
        <dbReference type="ARBA" id="ARBA00023170"/>
    </source>
</evidence>
<protein>
    <recommendedName>
        <fullName evidence="5">receptor protein serine/threonine kinase</fullName>
        <ecNumber evidence="5">2.7.11.30</ecNumber>
    </recommendedName>
</protein>
<feature type="domain" description="Protein kinase" evidence="21">
    <location>
        <begin position="120"/>
        <end position="417"/>
    </location>
</feature>
<evidence type="ECO:0000256" key="1">
    <source>
        <dbReference type="ARBA" id="ARBA00001936"/>
    </source>
</evidence>
<name>A0A9Q1ECS3_SYNKA</name>
<keyword evidence="13 18" id="KW-0067">ATP-binding</keyword>
<keyword evidence="9" id="KW-0479">Metal-binding</keyword>
<evidence type="ECO:0000256" key="13">
    <source>
        <dbReference type="ARBA" id="ARBA00022840"/>
    </source>
</evidence>
<keyword evidence="6" id="KW-0723">Serine/threonine-protein kinase</keyword>
<dbReference type="InterPro" id="IPR000333">
    <property type="entry name" value="TGFB_receptor"/>
</dbReference>
<evidence type="ECO:0000313" key="23">
    <source>
        <dbReference type="Proteomes" id="UP001152622"/>
    </source>
</evidence>
<feature type="transmembrane region" description="Helical" evidence="19">
    <location>
        <begin position="163"/>
        <end position="184"/>
    </location>
</feature>
<evidence type="ECO:0000256" key="15">
    <source>
        <dbReference type="ARBA" id="ARBA00022989"/>
    </source>
</evidence>
<dbReference type="PROSITE" id="PS00107">
    <property type="entry name" value="PROTEIN_KINASE_ATP"/>
    <property type="match status" value="1"/>
</dbReference>
<comment type="caution">
    <text evidence="22">The sequence shown here is derived from an EMBL/GenBank/DDBJ whole genome shotgun (WGS) entry which is preliminary data.</text>
</comment>
<feature type="transmembrane region" description="Helical" evidence="19">
    <location>
        <begin position="62"/>
        <end position="86"/>
    </location>
</feature>
<dbReference type="Pfam" id="PF07714">
    <property type="entry name" value="PK_Tyr_Ser-Thr"/>
    <property type="match status" value="1"/>
</dbReference>
<keyword evidence="14" id="KW-0460">Magnesium</keyword>
<evidence type="ECO:0000256" key="11">
    <source>
        <dbReference type="ARBA" id="ARBA00022741"/>
    </source>
</evidence>
<evidence type="ECO:0000256" key="20">
    <source>
        <dbReference type="SAM" id="SignalP"/>
    </source>
</evidence>
<evidence type="ECO:0000256" key="8">
    <source>
        <dbReference type="ARBA" id="ARBA00022692"/>
    </source>
</evidence>
<keyword evidence="7" id="KW-0808">Transferase</keyword>
<evidence type="ECO:0000256" key="2">
    <source>
        <dbReference type="ARBA" id="ARBA00001946"/>
    </source>
</evidence>
<keyword evidence="12" id="KW-0418">Kinase</keyword>
<proteinExistence type="inferred from homology"/>
<evidence type="ECO:0000256" key="19">
    <source>
        <dbReference type="SAM" id="Phobius"/>
    </source>
</evidence>
<evidence type="ECO:0000256" key="7">
    <source>
        <dbReference type="ARBA" id="ARBA00022679"/>
    </source>
</evidence>
<keyword evidence="16 19" id="KW-0472">Membrane</keyword>
<evidence type="ECO:0000259" key="21">
    <source>
        <dbReference type="PROSITE" id="PS50011"/>
    </source>
</evidence>
<gene>
    <name evidence="22" type="ORF">SKAU_G00376290</name>
</gene>
<keyword evidence="11 18" id="KW-0547">Nucleotide-binding</keyword>
<dbReference type="InterPro" id="IPR017441">
    <property type="entry name" value="Protein_kinase_ATP_BS"/>
</dbReference>
<dbReference type="Gene3D" id="3.30.200.20">
    <property type="entry name" value="Phosphorylase Kinase, domain 1"/>
    <property type="match status" value="1"/>
</dbReference>
<dbReference type="GO" id="GO:0005024">
    <property type="term" value="F:transforming growth factor beta receptor activity"/>
    <property type="evidence" value="ECO:0007669"/>
    <property type="project" value="TreeGrafter"/>
</dbReference>
<dbReference type="GO" id="GO:0005524">
    <property type="term" value="F:ATP binding"/>
    <property type="evidence" value="ECO:0007669"/>
    <property type="project" value="UniProtKB-UniRule"/>
</dbReference>
<dbReference type="EMBL" id="JAINUF010000019">
    <property type="protein sequence ID" value="KAJ8336409.1"/>
    <property type="molecule type" value="Genomic_DNA"/>
</dbReference>
<dbReference type="OrthoDB" id="669224at2759"/>
<dbReference type="AlphaFoldDB" id="A0A9Q1ECS3"/>
<evidence type="ECO:0000256" key="14">
    <source>
        <dbReference type="ARBA" id="ARBA00022842"/>
    </source>
</evidence>
<evidence type="ECO:0000256" key="5">
    <source>
        <dbReference type="ARBA" id="ARBA00012401"/>
    </source>
</evidence>
<dbReference type="PANTHER" id="PTHR23255:SF49">
    <property type="entry name" value="ANTI-MUELLERIAN HORMONE TYPE-2 RECEPTOR"/>
    <property type="match status" value="1"/>
</dbReference>
<dbReference type="Proteomes" id="UP001152622">
    <property type="component" value="Chromosome 19"/>
</dbReference>
<feature type="chain" id="PRO_5040450763" description="receptor protein serine/threonine kinase" evidence="20">
    <location>
        <begin position="17"/>
        <end position="418"/>
    </location>
</feature>
<comment type="subcellular location">
    <subcellularLocation>
        <location evidence="3">Membrane</location>
        <topology evidence="3">Single-pass type I membrane protein</topology>
    </subcellularLocation>
</comment>
<evidence type="ECO:0000256" key="16">
    <source>
        <dbReference type="ARBA" id="ARBA00023136"/>
    </source>
</evidence>
<dbReference type="GO" id="GO:0030509">
    <property type="term" value="P:BMP signaling pathway"/>
    <property type="evidence" value="ECO:0007669"/>
    <property type="project" value="TreeGrafter"/>
</dbReference>
<dbReference type="Gene3D" id="1.10.510.10">
    <property type="entry name" value="Transferase(Phosphotransferase) domain 1"/>
    <property type="match status" value="1"/>
</dbReference>
<dbReference type="PROSITE" id="PS50011">
    <property type="entry name" value="PROTEIN_KINASE_DOM"/>
    <property type="match status" value="1"/>
</dbReference>
<keyword evidence="17" id="KW-0675">Receptor</keyword>
<keyword evidence="8 19" id="KW-0812">Transmembrane</keyword>
<comment type="cofactor">
    <cofactor evidence="2">
        <name>Mg(2+)</name>
        <dbReference type="ChEBI" id="CHEBI:18420"/>
    </cofactor>
</comment>
<evidence type="ECO:0000256" key="6">
    <source>
        <dbReference type="ARBA" id="ARBA00022527"/>
    </source>
</evidence>
<keyword evidence="15 19" id="KW-1133">Transmembrane helix</keyword>
<dbReference type="PANTHER" id="PTHR23255">
    <property type="entry name" value="TRANSFORMING GROWTH FACTOR-BETA RECEPTOR TYPE I AND II"/>
    <property type="match status" value="1"/>
</dbReference>
<evidence type="ECO:0000256" key="9">
    <source>
        <dbReference type="ARBA" id="ARBA00022723"/>
    </source>
</evidence>
<dbReference type="InterPro" id="IPR011009">
    <property type="entry name" value="Kinase-like_dom_sf"/>
</dbReference>
<dbReference type="SUPFAM" id="SSF57302">
    <property type="entry name" value="Snake toxin-like"/>
    <property type="match status" value="1"/>
</dbReference>
<organism evidence="22 23">
    <name type="scientific">Synaphobranchus kaupii</name>
    <name type="common">Kaup's arrowtooth eel</name>
    <dbReference type="NCBI Taxonomy" id="118154"/>
    <lineage>
        <taxon>Eukaryota</taxon>
        <taxon>Metazoa</taxon>
        <taxon>Chordata</taxon>
        <taxon>Craniata</taxon>
        <taxon>Vertebrata</taxon>
        <taxon>Euteleostomi</taxon>
        <taxon>Actinopterygii</taxon>
        <taxon>Neopterygii</taxon>
        <taxon>Teleostei</taxon>
        <taxon>Anguilliformes</taxon>
        <taxon>Synaphobranchidae</taxon>
        <taxon>Synaphobranchus</taxon>
    </lineage>
</organism>
<dbReference type="InterPro" id="IPR001245">
    <property type="entry name" value="Ser-Thr/Tyr_kinase_cat_dom"/>
</dbReference>
<dbReference type="InterPro" id="IPR045860">
    <property type="entry name" value="Snake_toxin-like_sf"/>
</dbReference>
<feature type="signal peptide" evidence="20">
    <location>
        <begin position="1"/>
        <end position="16"/>
    </location>
</feature>
<reference evidence="22" key="1">
    <citation type="journal article" date="2023" name="Science">
        <title>Genome structures resolve the early diversification of teleost fishes.</title>
        <authorList>
            <person name="Parey E."/>
            <person name="Louis A."/>
            <person name="Montfort J."/>
            <person name="Bouchez O."/>
            <person name="Roques C."/>
            <person name="Iampietro C."/>
            <person name="Lluch J."/>
            <person name="Castinel A."/>
            <person name="Donnadieu C."/>
            <person name="Desvignes T."/>
            <person name="Floi Bucao C."/>
            <person name="Jouanno E."/>
            <person name="Wen M."/>
            <person name="Mejri S."/>
            <person name="Dirks R."/>
            <person name="Jansen H."/>
            <person name="Henkel C."/>
            <person name="Chen W.J."/>
            <person name="Zahm M."/>
            <person name="Cabau C."/>
            <person name="Klopp C."/>
            <person name="Thompson A.W."/>
            <person name="Robinson-Rechavi M."/>
            <person name="Braasch I."/>
            <person name="Lecointre G."/>
            <person name="Bobe J."/>
            <person name="Postlethwait J.H."/>
            <person name="Berthelot C."/>
            <person name="Roest Crollius H."/>
            <person name="Guiguen Y."/>
        </authorList>
    </citation>
    <scope>NUCLEOTIDE SEQUENCE</scope>
    <source>
        <strain evidence="22">WJC10195</strain>
    </source>
</reference>
<evidence type="ECO:0000313" key="22">
    <source>
        <dbReference type="EMBL" id="KAJ8336409.1"/>
    </source>
</evidence>
<dbReference type="SUPFAM" id="SSF56112">
    <property type="entry name" value="Protein kinase-like (PK-like)"/>
    <property type="match status" value="1"/>
</dbReference>
<dbReference type="EC" id="2.7.11.30" evidence="5"/>
<evidence type="ECO:0000256" key="18">
    <source>
        <dbReference type="PROSITE-ProRule" id="PRU10141"/>
    </source>
</evidence>
<comment type="similarity">
    <text evidence="4">Belongs to the protein kinase superfamily. TKL Ser/Thr protein kinase family. TGFB receptor subfamily.</text>
</comment>
<evidence type="ECO:0000256" key="12">
    <source>
        <dbReference type="ARBA" id="ARBA00022777"/>
    </source>
</evidence>
<keyword evidence="23" id="KW-1185">Reference proteome</keyword>
<accession>A0A9Q1ECS3</accession>
<comment type="cofactor">
    <cofactor evidence="1">
        <name>Mn(2+)</name>
        <dbReference type="ChEBI" id="CHEBI:29035"/>
    </cofactor>
</comment>
<dbReference type="InterPro" id="IPR000719">
    <property type="entry name" value="Prot_kinase_dom"/>
</dbReference>
<sequence>MQQAWLSLFILLGCDVFQIECPESSCFSSSHKNNMASCSCNTDFCNANLTWLAPLSPSPSSWGVSSVCALVIPLALLLILCVCMCLRFIRDGVAKLAYGRVTPQCSCHTSQSSDLDLSSIELHQVLGQGHFASVWSGCLRGVPVAVKVFPASYKQEFLREKKVYSLALLDHAAVVHFLGAGSAWQNRDHFLVLELATHGSLRSFLCQNSSSWACSLRLARSLSQGLAFLHSDLQRNGKHKPSVAHGDLSSSNAVVRADGSCALCDFGCSTILYSCYGQQHRDISQVNTQVGTLCYMSPEVLEGYVNLGNSRYLLQGDVYALGLLLWEVWTRCHELSSGGAVPEHQLPYEAELGVSPSQEDLVRLVSECRERPNVPKQWGQTFQGIHTIREILEDCWDHDPEARLTAQCTADRLATLLP</sequence>
<feature type="binding site" evidence="18">
    <location>
        <position position="147"/>
    </location>
    <ligand>
        <name>ATP</name>
        <dbReference type="ChEBI" id="CHEBI:30616"/>
    </ligand>
</feature>
<evidence type="ECO:0000256" key="4">
    <source>
        <dbReference type="ARBA" id="ARBA00009605"/>
    </source>
</evidence>
<dbReference type="GO" id="GO:0005886">
    <property type="term" value="C:plasma membrane"/>
    <property type="evidence" value="ECO:0007669"/>
    <property type="project" value="TreeGrafter"/>
</dbReference>
<evidence type="ECO:0000256" key="3">
    <source>
        <dbReference type="ARBA" id="ARBA00004479"/>
    </source>
</evidence>
<evidence type="ECO:0000256" key="10">
    <source>
        <dbReference type="ARBA" id="ARBA00022729"/>
    </source>
</evidence>
<keyword evidence="10 20" id="KW-0732">Signal</keyword>
<dbReference type="GO" id="GO:0043235">
    <property type="term" value="C:receptor complex"/>
    <property type="evidence" value="ECO:0007669"/>
    <property type="project" value="TreeGrafter"/>
</dbReference>